<dbReference type="Proteomes" id="UP000191240">
    <property type="component" value="Unassembled WGS sequence"/>
</dbReference>
<dbReference type="InterPro" id="IPR010921">
    <property type="entry name" value="Trp_repressor/repl_initiator"/>
</dbReference>
<dbReference type="InterPro" id="IPR036388">
    <property type="entry name" value="WH-like_DNA-bd_sf"/>
</dbReference>
<accession>A0A1M6F007</accession>
<organism evidence="4 5">
    <name type="scientific">Anaerovibrio lipolyticus DSM 3074</name>
    <dbReference type="NCBI Taxonomy" id="1120997"/>
    <lineage>
        <taxon>Bacteria</taxon>
        <taxon>Bacillati</taxon>
        <taxon>Bacillota</taxon>
        <taxon>Negativicutes</taxon>
        <taxon>Selenomonadales</taxon>
        <taxon>Selenomonadaceae</taxon>
        <taxon>Anaerovibrio</taxon>
    </lineage>
</organism>
<evidence type="ECO:0000313" key="5">
    <source>
        <dbReference type="Proteomes" id="UP000191240"/>
    </source>
</evidence>
<dbReference type="InterPro" id="IPR055247">
    <property type="entry name" value="InsJ-like_HTH"/>
</dbReference>
<reference evidence="4 5" key="1">
    <citation type="submission" date="2016-11" db="EMBL/GenBank/DDBJ databases">
        <authorList>
            <person name="Jaros S."/>
            <person name="Januszkiewicz K."/>
            <person name="Wedrychowicz H."/>
        </authorList>
    </citation>
    <scope>NUCLEOTIDE SEQUENCE [LARGE SCALE GENOMIC DNA]</scope>
    <source>
        <strain evidence="4 5">DSM 3074</strain>
    </source>
</reference>
<dbReference type="EMBL" id="FQYW01000017">
    <property type="protein sequence ID" value="SHI91058.1"/>
    <property type="molecule type" value="Genomic_DNA"/>
</dbReference>
<feature type="domain" description="Insertion element IS150 protein InsJ-like helix-turn-helix" evidence="3">
    <location>
        <begin position="8"/>
        <end position="58"/>
    </location>
</feature>
<keyword evidence="2" id="KW-0175">Coiled coil</keyword>
<proteinExistence type="inferred from homology"/>
<evidence type="ECO:0000259" key="3">
    <source>
        <dbReference type="Pfam" id="PF13518"/>
    </source>
</evidence>
<dbReference type="SUPFAM" id="SSF48295">
    <property type="entry name" value="TrpR-like"/>
    <property type="match status" value="1"/>
</dbReference>
<feature type="coiled-coil region" evidence="2">
    <location>
        <begin position="133"/>
        <end position="160"/>
    </location>
</feature>
<dbReference type="RefSeq" id="WP_080326088.1">
    <property type="nucleotide sequence ID" value="NZ_FQYW01000017.1"/>
</dbReference>
<dbReference type="InterPro" id="IPR052057">
    <property type="entry name" value="IS150/IS1296_orfA-like"/>
</dbReference>
<dbReference type="PANTHER" id="PTHR33795:SF1">
    <property type="entry name" value="INSERTION ELEMENT IS150 PROTEIN INSJ"/>
    <property type="match status" value="1"/>
</dbReference>
<comment type="similarity">
    <text evidence="1">Belongs to the IS150/IS1296 orfA family.</text>
</comment>
<dbReference type="AlphaFoldDB" id="A0A1M6F007"/>
<dbReference type="Gene3D" id="1.10.10.10">
    <property type="entry name" value="Winged helix-like DNA-binding domain superfamily/Winged helix DNA-binding domain"/>
    <property type="match status" value="2"/>
</dbReference>
<dbReference type="GO" id="GO:0043565">
    <property type="term" value="F:sequence-specific DNA binding"/>
    <property type="evidence" value="ECO:0007669"/>
    <property type="project" value="InterPro"/>
</dbReference>
<feature type="domain" description="Insertion element IS150 protein InsJ-like helix-turn-helix" evidence="3">
    <location>
        <begin position="66"/>
        <end position="119"/>
    </location>
</feature>
<gene>
    <name evidence="4" type="ORF">SAMN02745671_02095</name>
</gene>
<protein>
    <submittedName>
        <fullName evidence="4">Transposase</fullName>
    </submittedName>
</protein>
<evidence type="ECO:0000313" key="4">
    <source>
        <dbReference type="EMBL" id="SHI91058.1"/>
    </source>
</evidence>
<name>A0A1M6F007_9FIRM</name>
<sequence>MAKYTADFKLKIVQEYLRGDIGYLALAHKYGIPSTKRIRHWVGQYRVKGEEGLKRSRKNETYPFQFKLHAVELYLSTEISYHELALRLKLKSDGILVNWVRRYRAVGIEGLKPQRKGRRPKVPDKTSITPECNINQDERLKQLEEENLKLRIEVAYLKELRRLRLEQEAQKRKQGSPTVSEDHSN</sequence>
<dbReference type="OrthoDB" id="1663931at2"/>
<dbReference type="PANTHER" id="PTHR33795">
    <property type="entry name" value="INSERTION ELEMENT IS150 PROTEIN INSJ"/>
    <property type="match status" value="1"/>
</dbReference>
<evidence type="ECO:0000256" key="2">
    <source>
        <dbReference type="SAM" id="Coils"/>
    </source>
</evidence>
<dbReference type="Pfam" id="PF13518">
    <property type="entry name" value="HTH_28"/>
    <property type="match status" value="2"/>
</dbReference>
<evidence type="ECO:0000256" key="1">
    <source>
        <dbReference type="ARBA" id="ARBA00038232"/>
    </source>
</evidence>